<dbReference type="InterPro" id="IPR021109">
    <property type="entry name" value="Peptidase_aspartic_dom_sf"/>
</dbReference>
<proteinExistence type="predicted"/>
<reference evidence="2" key="1">
    <citation type="submission" date="2014-03" db="EMBL/GenBank/DDBJ databases">
        <authorList>
            <person name="Aksoy S."/>
            <person name="Warren W."/>
            <person name="Wilson R.K."/>
        </authorList>
    </citation>
    <scope>NUCLEOTIDE SEQUENCE [LARGE SCALE GENOMIC DNA]</scope>
    <source>
        <strain evidence="2">IAEA</strain>
    </source>
</reference>
<dbReference type="SUPFAM" id="SSF50630">
    <property type="entry name" value="Acid proteases"/>
    <property type="match status" value="1"/>
</dbReference>
<reference evidence="1" key="2">
    <citation type="submission" date="2020-05" db="UniProtKB">
        <authorList>
            <consortium name="EnsemblMetazoa"/>
        </authorList>
    </citation>
    <scope>IDENTIFICATION</scope>
    <source>
        <strain evidence="1">IAEA</strain>
    </source>
</reference>
<organism evidence="1 2">
    <name type="scientific">Glossina brevipalpis</name>
    <dbReference type="NCBI Taxonomy" id="37001"/>
    <lineage>
        <taxon>Eukaryota</taxon>
        <taxon>Metazoa</taxon>
        <taxon>Ecdysozoa</taxon>
        <taxon>Arthropoda</taxon>
        <taxon>Hexapoda</taxon>
        <taxon>Insecta</taxon>
        <taxon>Pterygota</taxon>
        <taxon>Neoptera</taxon>
        <taxon>Endopterygota</taxon>
        <taxon>Diptera</taxon>
        <taxon>Brachycera</taxon>
        <taxon>Muscomorpha</taxon>
        <taxon>Hippoboscoidea</taxon>
        <taxon>Glossinidae</taxon>
        <taxon>Glossina</taxon>
    </lineage>
</organism>
<accession>A0A1A9WS26</accession>
<dbReference type="Gene3D" id="2.40.70.10">
    <property type="entry name" value="Acid Proteases"/>
    <property type="match status" value="1"/>
</dbReference>
<evidence type="ECO:0008006" key="3">
    <source>
        <dbReference type="Google" id="ProtNLM"/>
    </source>
</evidence>
<dbReference type="VEuPathDB" id="VectorBase:GBRI030021"/>
<dbReference type="EnsemblMetazoa" id="GBRI030021-RA">
    <property type="protein sequence ID" value="GBRI030021-PA"/>
    <property type="gene ID" value="GBRI030021"/>
</dbReference>
<dbReference type="AlphaFoldDB" id="A0A1A9WS26"/>
<keyword evidence="2" id="KW-1185">Reference proteome</keyword>
<evidence type="ECO:0000313" key="2">
    <source>
        <dbReference type="Proteomes" id="UP000091820"/>
    </source>
</evidence>
<name>A0A1A9WS26_9MUSC</name>
<dbReference type="Pfam" id="PF13975">
    <property type="entry name" value="gag-asp_proteas"/>
    <property type="match status" value="1"/>
</dbReference>
<protein>
    <recommendedName>
        <fullName evidence="3">Peptidase A2 domain-containing protein</fullName>
    </recommendedName>
</protein>
<dbReference type="CDD" id="cd00303">
    <property type="entry name" value="retropepsin_like"/>
    <property type="match status" value="1"/>
</dbReference>
<dbReference type="Proteomes" id="UP000091820">
    <property type="component" value="Unassembled WGS sequence"/>
</dbReference>
<sequence>MLTPPQRRYTNRHDQSLLRSQHNTVITGDRFTTMVDTGATISFVTEIFARQVEQQYRRTPHQANVLPADGTTLKTDSAFTCPIQFGKRASLVRFVIMQGDLEPILLGYKLSQRIRN</sequence>
<evidence type="ECO:0000313" key="1">
    <source>
        <dbReference type="EnsemblMetazoa" id="GBRI030021-PA"/>
    </source>
</evidence>